<evidence type="ECO:0000313" key="1">
    <source>
        <dbReference type="EMBL" id="MFM9327465.1"/>
    </source>
</evidence>
<sequence>MSKVIERPRFTCALGGAIGTVQALPRAIPILHTSPGCGGNLAGALSGASGYHGGSYCGGQTLPSSNVAERDIVFGGEERLAEQIENTIRIMDGDLYFVVTGCMVEMIGDDVNQVVKQFRGGEHPVVGTETTSFKGNSYKGYDYVLSALFRDFTEPAPVKKAGTVNLFGIVPLQDVFWKGNIDTLKELLEKLGLTVNTFFGTGETMDNLRYAASASLNIVLSRVYGQEAAQTFQEVHDVPWLTAEFPIGDHATSAFLRKVGEAAGVPAEQVEQVIAGERKYYYDFLQRLSDSYNDLDFQRYATVVGDANYAQALTRFLADDLGWLPELAIVTDPLLPEEEDDIRAGFRDYHSGLEPTVVFDTDASNVAKHINRQWPQSKGQRYYDGFLPGFIAGSVMERDTAEQFKVPLLAVSYPITNRVVLNRTYAGFKGGLTLAEDAISLLVSHR</sequence>
<proteinExistence type="predicted"/>
<protein>
    <submittedName>
        <fullName evidence="1">Nitrogenase component 1</fullName>
    </submittedName>
</protein>
<keyword evidence="2" id="KW-1185">Reference proteome</keyword>
<organism evidence="1 2">
    <name type="scientific">Paenibacillus mesotrionivorans</name>
    <dbReference type="NCBI Taxonomy" id="3160968"/>
    <lineage>
        <taxon>Bacteria</taxon>
        <taxon>Bacillati</taxon>
        <taxon>Bacillota</taxon>
        <taxon>Bacilli</taxon>
        <taxon>Bacillales</taxon>
        <taxon>Paenibacillaceae</taxon>
        <taxon>Paenibacillus</taxon>
    </lineage>
</organism>
<comment type="caution">
    <text evidence="1">The sequence shown here is derived from an EMBL/GenBank/DDBJ whole genome shotgun (WGS) entry which is preliminary data.</text>
</comment>
<evidence type="ECO:0000313" key="2">
    <source>
        <dbReference type="Proteomes" id="UP001631969"/>
    </source>
</evidence>
<reference evidence="1" key="1">
    <citation type="submission" date="2024-12" db="EMBL/GenBank/DDBJ databases">
        <authorList>
            <person name="Wu N."/>
        </authorList>
    </citation>
    <scope>NUCLEOTIDE SEQUENCE</scope>
    <source>
        <strain evidence="1">P15</strain>
    </source>
</reference>
<dbReference type="Proteomes" id="UP001631969">
    <property type="component" value="Unassembled WGS sequence"/>
</dbReference>
<name>A0ACC7NSQ7_9BACL</name>
<dbReference type="EMBL" id="JBJURJ010000002">
    <property type="protein sequence ID" value="MFM9327465.1"/>
    <property type="molecule type" value="Genomic_DNA"/>
</dbReference>
<accession>A0ACC7NSQ7</accession>
<gene>
    <name evidence="1" type="ORF">ACI1P1_04035</name>
</gene>